<organism evidence="3 4">
    <name type="scientific">Streptomyces caatingaensis</name>
    <dbReference type="NCBI Taxonomy" id="1678637"/>
    <lineage>
        <taxon>Bacteria</taxon>
        <taxon>Bacillati</taxon>
        <taxon>Actinomycetota</taxon>
        <taxon>Actinomycetes</taxon>
        <taxon>Kitasatosporales</taxon>
        <taxon>Streptomycetaceae</taxon>
        <taxon>Streptomyces</taxon>
    </lineage>
</organism>
<keyword evidence="1" id="KW-1133">Transmembrane helix</keyword>
<reference evidence="4" key="1">
    <citation type="submission" date="2015-07" db="EMBL/GenBank/DDBJ databases">
        <title>Draft genome sequence of Streptomyces sp. CMAA 1322, a bacterium isolated from Caatinga biome, from dry forest semiarid of Brazil.</title>
        <authorList>
            <person name="Santos S.N."/>
            <person name="Gacesa R."/>
            <person name="Taketani R.G."/>
            <person name="Long P.F."/>
            <person name="Melo I.S."/>
        </authorList>
    </citation>
    <scope>NUCLEOTIDE SEQUENCE [LARGE SCALE GENOMIC DNA]</scope>
    <source>
        <strain evidence="4">CMAA 1322</strain>
    </source>
</reference>
<dbReference type="PATRIC" id="fig|1678637.3.peg.3292"/>
<dbReference type="OrthoDB" id="4337756at2"/>
<gene>
    <name evidence="3" type="ORF">AC230_15270</name>
</gene>
<keyword evidence="1" id="KW-0812">Transmembrane</keyword>
<dbReference type="InterPro" id="IPR028087">
    <property type="entry name" value="Tad_N"/>
</dbReference>
<protein>
    <recommendedName>
        <fullName evidence="2">Putative Flp pilus-assembly TadG-like N-terminal domain-containing protein</fullName>
    </recommendedName>
</protein>
<evidence type="ECO:0000313" key="3">
    <source>
        <dbReference type="EMBL" id="KNB51999.1"/>
    </source>
</evidence>
<feature type="domain" description="Putative Flp pilus-assembly TadG-like N-terminal" evidence="2">
    <location>
        <begin position="14"/>
        <end position="60"/>
    </location>
</feature>
<comment type="caution">
    <text evidence="3">The sequence shown here is derived from an EMBL/GenBank/DDBJ whole genome shotgun (WGS) entry which is preliminary data.</text>
</comment>
<evidence type="ECO:0000313" key="4">
    <source>
        <dbReference type="Proteomes" id="UP000037288"/>
    </source>
</evidence>
<sequence length="206" mass="21004">MPRGPLSGAPRDAGQAFPVYVVAVAGLLFVALAVFAVGMAGASKNGAQSAADASALAAAQSYRDQAFAGFLRDVRTADAGRRWLMGLGDAPASACADADRLAGRNDAEVAGGGCRFTAGPGAATAFDVTVRARKSVGTSVVPGTAHLHAEASARALLAPRCRPEPGAGPLRLLCDEGRELRVDPDHIDPLLEAKDLFAVRLAATDQ</sequence>
<keyword evidence="4" id="KW-1185">Reference proteome</keyword>
<feature type="transmembrane region" description="Helical" evidence="1">
    <location>
        <begin position="20"/>
        <end position="40"/>
    </location>
</feature>
<evidence type="ECO:0000259" key="2">
    <source>
        <dbReference type="Pfam" id="PF13400"/>
    </source>
</evidence>
<dbReference type="AlphaFoldDB" id="A0A0K9XEZ2"/>
<evidence type="ECO:0000256" key="1">
    <source>
        <dbReference type="SAM" id="Phobius"/>
    </source>
</evidence>
<dbReference type="Pfam" id="PF13400">
    <property type="entry name" value="Tad"/>
    <property type="match status" value="1"/>
</dbReference>
<dbReference type="Proteomes" id="UP000037288">
    <property type="component" value="Unassembled WGS sequence"/>
</dbReference>
<name>A0A0K9XEZ2_9ACTN</name>
<accession>A0A0K9XEZ2</accession>
<dbReference type="EMBL" id="LFXA01000009">
    <property type="protein sequence ID" value="KNB51999.1"/>
    <property type="molecule type" value="Genomic_DNA"/>
</dbReference>
<keyword evidence="1" id="KW-0472">Membrane</keyword>
<dbReference type="STRING" id="1678637.AC230_15270"/>
<proteinExistence type="predicted"/>